<evidence type="ECO:0000313" key="9">
    <source>
        <dbReference type="Proteomes" id="UP000008152"/>
    </source>
</evidence>
<feature type="transmembrane region" description="Helical" evidence="7">
    <location>
        <begin position="12"/>
        <end position="36"/>
    </location>
</feature>
<feature type="transmembrane region" description="Helical" evidence="7">
    <location>
        <begin position="289"/>
        <end position="305"/>
    </location>
</feature>
<evidence type="ECO:0000256" key="4">
    <source>
        <dbReference type="ARBA" id="ARBA00022692"/>
    </source>
</evidence>
<dbReference type="PANTHER" id="PTHR23517:SF3">
    <property type="entry name" value="INTEGRAL MEMBRANE TRANSPORT PROTEIN"/>
    <property type="match status" value="1"/>
</dbReference>
<feature type="transmembrane region" description="Helical" evidence="7">
    <location>
        <begin position="72"/>
        <end position="92"/>
    </location>
</feature>
<protein>
    <recommendedName>
        <fullName evidence="10">MFS transporter</fullName>
    </recommendedName>
</protein>
<dbReference type="InterPro" id="IPR050171">
    <property type="entry name" value="MFS_Transporters"/>
</dbReference>
<evidence type="ECO:0000256" key="3">
    <source>
        <dbReference type="ARBA" id="ARBA00022475"/>
    </source>
</evidence>
<dbReference type="SUPFAM" id="SSF103473">
    <property type="entry name" value="MFS general substrate transporter"/>
    <property type="match status" value="1"/>
</dbReference>
<organism evidence="8 9">
    <name type="scientific">Vibrio campbellii (strain ATCC BAA-1116)</name>
    <dbReference type="NCBI Taxonomy" id="2902295"/>
    <lineage>
        <taxon>Bacteria</taxon>
        <taxon>Pseudomonadati</taxon>
        <taxon>Pseudomonadota</taxon>
        <taxon>Gammaproteobacteria</taxon>
        <taxon>Vibrionales</taxon>
        <taxon>Vibrionaceae</taxon>
        <taxon>Vibrio</taxon>
    </lineage>
</organism>
<feature type="transmembrane region" description="Helical" evidence="7">
    <location>
        <begin position="376"/>
        <end position="396"/>
    </location>
</feature>
<dbReference type="InterPro" id="IPR011701">
    <property type="entry name" value="MFS"/>
</dbReference>
<dbReference type="InterPro" id="IPR036259">
    <property type="entry name" value="MFS_trans_sf"/>
</dbReference>
<dbReference type="KEGG" id="vha:VIBHAR_06064"/>
<feature type="transmembrane region" description="Helical" evidence="7">
    <location>
        <begin position="215"/>
        <end position="239"/>
    </location>
</feature>
<evidence type="ECO:0008006" key="10">
    <source>
        <dbReference type="Google" id="ProtNLM"/>
    </source>
</evidence>
<feature type="transmembrane region" description="Helical" evidence="7">
    <location>
        <begin position="138"/>
        <end position="158"/>
    </location>
</feature>
<dbReference type="Pfam" id="PF07690">
    <property type="entry name" value="MFS_1"/>
    <property type="match status" value="1"/>
</dbReference>
<evidence type="ECO:0000256" key="1">
    <source>
        <dbReference type="ARBA" id="ARBA00004651"/>
    </source>
</evidence>
<name>A7N2D4_VIBC1</name>
<dbReference type="GO" id="GO:0005886">
    <property type="term" value="C:plasma membrane"/>
    <property type="evidence" value="ECO:0007669"/>
    <property type="project" value="UniProtKB-SubCell"/>
</dbReference>
<dbReference type="PANTHER" id="PTHR23517">
    <property type="entry name" value="RESISTANCE PROTEIN MDTM, PUTATIVE-RELATED-RELATED"/>
    <property type="match status" value="1"/>
</dbReference>
<dbReference type="AlphaFoldDB" id="A7N2D4"/>
<dbReference type="GO" id="GO:0022857">
    <property type="term" value="F:transmembrane transporter activity"/>
    <property type="evidence" value="ECO:0007669"/>
    <property type="project" value="InterPro"/>
</dbReference>
<feature type="transmembrane region" description="Helical" evidence="7">
    <location>
        <begin position="164"/>
        <end position="183"/>
    </location>
</feature>
<evidence type="ECO:0000256" key="5">
    <source>
        <dbReference type="ARBA" id="ARBA00022989"/>
    </source>
</evidence>
<dbReference type="Proteomes" id="UP000008152">
    <property type="component" value="Chromosome II"/>
</dbReference>
<comment type="subcellular location">
    <subcellularLocation>
        <location evidence="1">Cell membrane</location>
        <topology evidence="1">Multi-pass membrane protein</topology>
    </subcellularLocation>
</comment>
<dbReference type="EMBL" id="CP000790">
    <property type="protein sequence ID" value="ABU73957.1"/>
    <property type="molecule type" value="Genomic_DNA"/>
</dbReference>
<keyword evidence="3" id="KW-1003">Cell membrane</keyword>
<evidence type="ECO:0000313" key="8">
    <source>
        <dbReference type="EMBL" id="ABU73957.1"/>
    </source>
</evidence>
<evidence type="ECO:0000256" key="7">
    <source>
        <dbReference type="SAM" id="Phobius"/>
    </source>
</evidence>
<keyword evidence="2" id="KW-0813">Transport</keyword>
<gene>
    <name evidence="8" type="ordered locus">VIBHAR_06064</name>
</gene>
<keyword evidence="5 7" id="KW-1133">Transmembrane helix</keyword>
<dbReference type="PATRIC" id="fig|338187.36.peg.4930"/>
<evidence type="ECO:0000256" key="6">
    <source>
        <dbReference type="ARBA" id="ARBA00023136"/>
    </source>
</evidence>
<keyword evidence="6 7" id="KW-0472">Membrane</keyword>
<reference evidence="8 9" key="1">
    <citation type="submission" date="2007-08" db="EMBL/GenBank/DDBJ databases">
        <authorList>
            <consortium name="The Vibrio harveyi Genome Sequencing Project"/>
            <person name="Bassler B."/>
            <person name="Clifton S.W."/>
            <person name="Fulton L."/>
            <person name="Delehaunty K."/>
            <person name="Fronick C."/>
            <person name="Harrison M."/>
            <person name="Markivic C."/>
            <person name="Fulton R."/>
            <person name="Tin-Wollam A.-M."/>
            <person name="Shah N."/>
            <person name="Pepin K."/>
            <person name="Nash W."/>
            <person name="Thiruvilangam P."/>
            <person name="Bhonagiri V."/>
            <person name="Waters C."/>
            <person name="Tu K.C."/>
            <person name="Irgon J."/>
            <person name="Wilson R.K."/>
        </authorList>
    </citation>
    <scope>NUCLEOTIDE SEQUENCE [LARGE SCALE GENOMIC DNA]</scope>
    <source>
        <strain evidence="9">ATCC BAA-1116 / BB120</strain>
    </source>
</reference>
<proteinExistence type="predicted"/>
<accession>A7N2D4</accession>
<evidence type="ECO:0000256" key="2">
    <source>
        <dbReference type="ARBA" id="ARBA00022448"/>
    </source>
</evidence>
<feature type="transmembrane region" description="Helical" evidence="7">
    <location>
        <begin position="42"/>
        <end position="60"/>
    </location>
</feature>
<keyword evidence="4 7" id="KW-0812">Transmembrane</keyword>
<sequence>MTSINTTVKLRLFQLFMGGTASNLVKPFFAATLALGIGSSEAGTAMMLCGLVALLAGLTGGGHSDVVGRTRILLCSELIRLVGAAFLLWAFYGPDTNYLIAVLGFTLHSTGAAYGRSAGDALLYDNMDESNRKLITRLHYWVWNFTVLLGYLLGGAFFLDNKPAFFFILFFISLLDIAIISQLQEPKFKGTLTLSNWKLDRIPIYLLKKDRVFRLFIFGSSLQLIVEVGAISLLSVVFLKENILGSLGGYELTPLVLFSLLITLNAIVLISGGLLLMTLFPHTDSQTELWLGTFFLVLGVLGLFLSPTTPLLIASMVSLSVGELLFKSSRNETFARLIPGERKGAYSSINSSVFRVASAVAPILLVLYDWLSVQQITSTLVVLLITAGFLLNIVILKQRKEMANVT</sequence>
<dbReference type="RefSeq" id="WP_012129574.1">
    <property type="nucleotide sequence ID" value="NC_009784.1"/>
</dbReference>
<feature type="transmembrane region" description="Helical" evidence="7">
    <location>
        <begin position="255"/>
        <end position="277"/>
    </location>
</feature>
<feature type="transmembrane region" description="Helical" evidence="7">
    <location>
        <begin position="98"/>
        <end position="117"/>
    </location>
</feature>
<dbReference type="Gene3D" id="1.20.1250.20">
    <property type="entry name" value="MFS general substrate transporter like domains"/>
    <property type="match status" value="1"/>
</dbReference>